<organism evidence="4 5">
    <name type="scientific">Centipeda periodontii DSM 2778</name>
    <dbReference type="NCBI Taxonomy" id="888060"/>
    <lineage>
        <taxon>Bacteria</taxon>
        <taxon>Bacillati</taxon>
        <taxon>Bacillota</taxon>
        <taxon>Negativicutes</taxon>
        <taxon>Selenomonadales</taxon>
        <taxon>Selenomonadaceae</taxon>
        <taxon>Centipeda</taxon>
    </lineage>
</organism>
<evidence type="ECO:0000313" key="5">
    <source>
        <dbReference type="Proteomes" id="UP000004067"/>
    </source>
</evidence>
<evidence type="ECO:0000259" key="3">
    <source>
        <dbReference type="Pfam" id="PF01926"/>
    </source>
</evidence>
<feature type="transmembrane region" description="Helical" evidence="2">
    <location>
        <begin position="483"/>
        <end position="500"/>
    </location>
</feature>
<dbReference type="EMBL" id="AFHQ01000007">
    <property type="protein sequence ID" value="EGK62073.1"/>
    <property type="molecule type" value="Genomic_DNA"/>
</dbReference>
<keyword evidence="5" id="KW-1185">Reference proteome</keyword>
<dbReference type="AlphaFoldDB" id="F5RJ87"/>
<sequence>MIEQNSRRTENDLTAVLDACAISARRGYDIAIDGTEALKKSIHHMSEQLSNQIRTLKRSKFNDPKMMNDLIAQLSSIQSDFGAVPMKVAEEVGGLVKDTFAITLFGRTMAGKSTLMEILIRGNGASIGLGGQRTTRDVRTYRYKNLQITDVPGIAAFEGAEDERVAYEAAKKGDLILFLITNDAPQAKEAECLDHILRLGKPVICLINVNVALRSPNDLNKGLFRRDMTKKFAPKRLRDLQEQFVAFGRQYGSDWSGIPFIPVHLKAAFLSQQDAFQEVRDEVYELSRFPLVEEYIIREVCARGSFYKFKTFLDAVAVPALTMVERLFRYSVQNLKQQELLGEKRANLASWISSFEADGEKRIETFLTNLRSSLKRSVAEFAEEHYDDQRAGDAWAAMLKKRNISGKAEELINQLGHEYEAELREISRAICAEMRFSEQSFTNHSINMESIIDAKRMWNWFAAVGNGGLVIGALANWWNPGGWVLFGIAAASTLISFLFTDREKKVRDARRKLEKKLTEHIEEIIKQLRKDMNSCLQKNLIKEYVLPMQRVVYKIESSVSKLSEAQRNTARMLNDKLRKINTELLKAAFDHIGRDGMMRHIGKVARIPGDTVMMDCTQGGVLPHSAQDELAALLREQVLCIEGCDDVYDVLREAIWSPDIPPKEIWESRIVTSVGHAPCCVSIPQLDVSDAALRSRIRLAQQLTEMVVMN</sequence>
<dbReference type="RefSeq" id="WP_006305153.1">
    <property type="nucleotide sequence ID" value="NZ_GL892076.1"/>
</dbReference>
<evidence type="ECO:0000256" key="2">
    <source>
        <dbReference type="SAM" id="Phobius"/>
    </source>
</evidence>
<keyword evidence="1" id="KW-0175">Coiled coil</keyword>
<keyword evidence="2" id="KW-0472">Membrane</keyword>
<dbReference type="OrthoDB" id="434560at2"/>
<feature type="transmembrane region" description="Helical" evidence="2">
    <location>
        <begin position="457"/>
        <end position="477"/>
    </location>
</feature>
<dbReference type="InterPro" id="IPR027417">
    <property type="entry name" value="P-loop_NTPase"/>
</dbReference>
<dbReference type="Gene3D" id="3.40.50.300">
    <property type="entry name" value="P-loop containing nucleotide triphosphate hydrolases"/>
    <property type="match status" value="1"/>
</dbReference>
<reference evidence="4 5" key="1">
    <citation type="submission" date="2011-04" db="EMBL/GenBank/DDBJ databases">
        <authorList>
            <person name="Muzny D."/>
            <person name="Qin X."/>
            <person name="Deng J."/>
            <person name="Jiang H."/>
            <person name="Liu Y."/>
            <person name="Qu J."/>
            <person name="Song X.-Z."/>
            <person name="Zhang L."/>
            <person name="Thornton R."/>
            <person name="Coyle M."/>
            <person name="Francisco L."/>
            <person name="Jackson L."/>
            <person name="Javaid M."/>
            <person name="Korchina V."/>
            <person name="Kovar C."/>
            <person name="Mata R."/>
            <person name="Mathew T."/>
            <person name="Ngo R."/>
            <person name="Nguyen L."/>
            <person name="Nguyen N."/>
            <person name="Okwuonu G."/>
            <person name="Ongeri F."/>
            <person name="Pham C."/>
            <person name="Simmons D."/>
            <person name="Wilczek-Boney K."/>
            <person name="Hale W."/>
            <person name="Jakkamsetti A."/>
            <person name="Pham P."/>
            <person name="Ruth R."/>
            <person name="San Lucas F."/>
            <person name="Warren J."/>
            <person name="Zhang J."/>
            <person name="Zhao Z."/>
            <person name="Zhou C."/>
            <person name="Zhu D."/>
            <person name="Lee S."/>
            <person name="Bess C."/>
            <person name="Blankenburg K."/>
            <person name="Forbes L."/>
            <person name="Fu Q."/>
            <person name="Gubbala S."/>
            <person name="Hirani K."/>
            <person name="Jayaseelan J.C."/>
            <person name="Lara F."/>
            <person name="Munidasa M."/>
            <person name="Palculict T."/>
            <person name="Patil S."/>
            <person name="Pu L.-L."/>
            <person name="Saada N."/>
            <person name="Tang L."/>
            <person name="Weissenberger G."/>
            <person name="Zhu Y."/>
            <person name="Hemphill L."/>
            <person name="Shang Y."/>
            <person name="Youmans B."/>
            <person name="Ayvaz T."/>
            <person name="Ross M."/>
            <person name="Santibanez J."/>
            <person name="Aqrawi P."/>
            <person name="Gross S."/>
            <person name="Joshi V."/>
            <person name="Fowler G."/>
            <person name="Nazareth L."/>
            <person name="Reid J."/>
            <person name="Worley K."/>
            <person name="Petrosino J."/>
            <person name="Highlander S."/>
            <person name="Gibbs R."/>
        </authorList>
    </citation>
    <scope>NUCLEOTIDE SEQUENCE [LARGE SCALE GENOMIC DNA]</scope>
    <source>
        <strain evidence="4 5">DSM 2778</strain>
    </source>
</reference>
<dbReference type="Pfam" id="PF01926">
    <property type="entry name" value="MMR_HSR1"/>
    <property type="match status" value="1"/>
</dbReference>
<accession>F5RJ87</accession>
<keyword evidence="2" id="KW-1133">Transmembrane helix</keyword>
<dbReference type="eggNOG" id="COG1159">
    <property type="taxonomic scope" value="Bacteria"/>
</dbReference>
<dbReference type="STRING" id="888060.HMPREF9081_0322"/>
<comment type="caution">
    <text evidence="4">The sequence shown here is derived from an EMBL/GenBank/DDBJ whole genome shotgun (WGS) entry which is preliminary data.</text>
</comment>
<gene>
    <name evidence="4" type="ORF">HMPREF9081_0322</name>
</gene>
<name>F5RJ87_9FIRM</name>
<protein>
    <submittedName>
        <fullName evidence="4">GTPase</fullName>
    </submittedName>
</protein>
<feature type="coiled-coil region" evidence="1">
    <location>
        <begin position="503"/>
        <end position="530"/>
    </location>
</feature>
<dbReference type="HOGENOM" id="CLU_393643_0_0_9"/>
<evidence type="ECO:0000256" key="1">
    <source>
        <dbReference type="SAM" id="Coils"/>
    </source>
</evidence>
<dbReference type="InterPro" id="IPR006073">
    <property type="entry name" value="GTP-bd"/>
</dbReference>
<feature type="domain" description="G" evidence="3">
    <location>
        <begin position="102"/>
        <end position="208"/>
    </location>
</feature>
<dbReference type="GO" id="GO:0005525">
    <property type="term" value="F:GTP binding"/>
    <property type="evidence" value="ECO:0007669"/>
    <property type="project" value="InterPro"/>
</dbReference>
<proteinExistence type="predicted"/>
<dbReference type="Proteomes" id="UP000004067">
    <property type="component" value="Unassembled WGS sequence"/>
</dbReference>
<evidence type="ECO:0000313" key="4">
    <source>
        <dbReference type="EMBL" id="EGK62073.1"/>
    </source>
</evidence>
<dbReference type="SUPFAM" id="SSF52540">
    <property type="entry name" value="P-loop containing nucleoside triphosphate hydrolases"/>
    <property type="match status" value="1"/>
</dbReference>
<keyword evidence="2" id="KW-0812">Transmembrane</keyword>